<dbReference type="InterPro" id="IPR003439">
    <property type="entry name" value="ABC_transporter-like_ATP-bd"/>
</dbReference>
<evidence type="ECO:0000256" key="3">
    <source>
        <dbReference type="SAM" id="MobiDB-lite"/>
    </source>
</evidence>
<reference evidence="6" key="1">
    <citation type="journal article" date="2019" name="Int. J. Syst. Evol. Microbiol.">
        <title>The Global Catalogue of Microorganisms (GCM) 10K type strain sequencing project: providing services to taxonomists for standard genome sequencing and annotation.</title>
        <authorList>
            <consortium name="The Broad Institute Genomics Platform"/>
            <consortium name="The Broad Institute Genome Sequencing Center for Infectious Disease"/>
            <person name="Wu L."/>
            <person name="Ma J."/>
        </authorList>
    </citation>
    <scope>NUCLEOTIDE SEQUENCE [LARGE SCALE GENOMIC DNA]</scope>
    <source>
        <strain evidence="6">CCUG 50754</strain>
    </source>
</reference>
<dbReference type="CDD" id="cd03230">
    <property type="entry name" value="ABC_DR_subfamily_A"/>
    <property type="match status" value="1"/>
</dbReference>
<feature type="region of interest" description="Disordered" evidence="3">
    <location>
        <begin position="285"/>
        <end position="310"/>
    </location>
</feature>
<keyword evidence="2 5" id="KW-0067">ATP-binding</keyword>
<dbReference type="EMBL" id="JBHTIM010000001">
    <property type="protein sequence ID" value="MFD0781283.1"/>
    <property type="molecule type" value="Genomic_DNA"/>
</dbReference>
<dbReference type="Pfam" id="PF00005">
    <property type="entry name" value="ABC_tran"/>
    <property type="match status" value="2"/>
</dbReference>
<evidence type="ECO:0000256" key="1">
    <source>
        <dbReference type="ARBA" id="ARBA00022741"/>
    </source>
</evidence>
<accession>A0ABW2ZS10</accession>
<protein>
    <submittedName>
        <fullName evidence="5">ATP-binding cassette domain-containing protein</fullName>
    </submittedName>
</protein>
<gene>
    <name evidence="5" type="ORF">ACFQZV_08220</name>
</gene>
<dbReference type="GO" id="GO:0005524">
    <property type="term" value="F:ATP binding"/>
    <property type="evidence" value="ECO:0007669"/>
    <property type="project" value="UniProtKB-KW"/>
</dbReference>
<evidence type="ECO:0000259" key="4">
    <source>
        <dbReference type="PROSITE" id="PS50893"/>
    </source>
</evidence>
<dbReference type="PANTHER" id="PTHR43038:SF3">
    <property type="entry name" value="ABC TRANSPORTER G FAMILY MEMBER 20 ISOFORM X1"/>
    <property type="match status" value="1"/>
</dbReference>
<name>A0ABW2ZS10_9MICO</name>
<proteinExistence type="predicted"/>
<feature type="domain" description="ABC transporter" evidence="4">
    <location>
        <begin position="311"/>
        <end position="530"/>
    </location>
</feature>
<dbReference type="PROSITE" id="PS00211">
    <property type="entry name" value="ABC_TRANSPORTER_1"/>
    <property type="match status" value="1"/>
</dbReference>
<comment type="caution">
    <text evidence="5">The sequence shown here is derived from an EMBL/GenBank/DDBJ whole genome shotgun (WGS) entry which is preliminary data.</text>
</comment>
<sequence length="596" mass="62827">MTGDLGLEDVSVAFGRSTALDDITLAVPRGEVTAVVGGDGAGKSTLLRVLASRIRPTSGHVRTLPDSCLGYQPSTSGVWPNLTVTENLHFVGRSFGMPSRAIRARGDEFLERAGLTQARDRLGSQLSGGMRQKLGFLMAILHEPDLVLLDEPSTGVDPVSRVELWRLISRTAVGDTAVLMATTYLDEAQRAASVTALESGHLLASGTPAEIIDGVPGIIGRIDDAALSSSGPTDAARSWRRGTTRHIWVPADLTSSLTRGTVSAISTDLEDALIALTLRDSPVNGTSPAQVAERAPAAPADSPAERGAVQASGVDVTRRFGRHVAVDEVSLEVRAGEIIGLIGANGAGKTTFLRTLIGLDRPDGGSVELFGATPDEASRRRLGYVPQGLGLFQTLSVEQNVEFFQRVYASESAVDTLPPSLLPVKGRPVKEIGLGRQRQLAFALALAHHPELLVLDEPTSGVDPLARARLWDIIHAQADAGRAVLVTTHYLQEAEQCTRLALMSQGRLIGSGTVSDLTAGVRAVRVESAEWQRVFTTLSDAGLPTMLSGRDVRVAGADPDEVRHALGGVPATVSAVAPTLEEVMVLRESTPVTAAA</sequence>
<dbReference type="InterPro" id="IPR017871">
    <property type="entry name" value="ABC_transporter-like_CS"/>
</dbReference>
<evidence type="ECO:0000313" key="6">
    <source>
        <dbReference type="Proteomes" id="UP001597042"/>
    </source>
</evidence>
<dbReference type="SUPFAM" id="SSF52540">
    <property type="entry name" value="P-loop containing nucleoside triphosphate hydrolases"/>
    <property type="match status" value="2"/>
</dbReference>
<organism evidence="5 6">
    <name type="scientific">Microbacterium koreense</name>
    <dbReference type="NCBI Taxonomy" id="323761"/>
    <lineage>
        <taxon>Bacteria</taxon>
        <taxon>Bacillati</taxon>
        <taxon>Actinomycetota</taxon>
        <taxon>Actinomycetes</taxon>
        <taxon>Micrococcales</taxon>
        <taxon>Microbacteriaceae</taxon>
        <taxon>Microbacterium</taxon>
    </lineage>
</organism>
<dbReference type="InterPro" id="IPR003593">
    <property type="entry name" value="AAA+_ATPase"/>
</dbReference>
<dbReference type="PANTHER" id="PTHR43038">
    <property type="entry name" value="ATP-BINDING CASSETTE, SUB-FAMILY H, MEMBER 1"/>
    <property type="match status" value="1"/>
</dbReference>
<feature type="domain" description="ABC transporter" evidence="4">
    <location>
        <begin position="5"/>
        <end position="224"/>
    </location>
</feature>
<evidence type="ECO:0000313" key="5">
    <source>
        <dbReference type="EMBL" id="MFD0781283.1"/>
    </source>
</evidence>
<dbReference type="SMART" id="SM00382">
    <property type="entry name" value="AAA"/>
    <property type="match status" value="2"/>
</dbReference>
<keyword evidence="6" id="KW-1185">Reference proteome</keyword>
<feature type="compositionally biased region" description="Low complexity" evidence="3">
    <location>
        <begin position="288"/>
        <end position="302"/>
    </location>
</feature>
<dbReference type="Proteomes" id="UP001597042">
    <property type="component" value="Unassembled WGS sequence"/>
</dbReference>
<dbReference type="InterPro" id="IPR027417">
    <property type="entry name" value="P-loop_NTPase"/>
</dbReference>
<keyword evidence="1" id="KW-0547">Nucleotide-binding</keyword>
<dbReference type="RefSeq" id="WP_378749884.1">
    <property type="nucleotide sequence ID" value="NZ_JBHSSV010000002.1"/>
</dbReference>
<dbReference type="Gene3D" id="3.40.50.300">
    <property type="entry name" value="P-loop containing nucleotide triphosphate hydrolases"/>
    <property type="match status" value="2"/>
</dbReference>
<dbReference type="PROSITE" id="PS50893">
    <property type="entry name" value="ABC_TRANSPORTER_2"/>
    <property type="match status" value="2"/>
</dbReference>
<evidence type="ECO:0000256" key="2">
    <source>
        <dbReference type="ARBA" id="ARBA00022840"/>
    </source>
</evidence>